<dbReference type="InterPro" id="IPR000873">
    <property type="entry name" value="AMP-dep_synth/lig_dom"/>
</dbReference>
<evidence type="ECO:0000256" key="1">
    <source>
        <dbReference type="ARBA" id="ARBA00022598"/>
    </source>
</evidence>
<dbReference type="PANTHER" id="PTHR43767:SF8">
    <property type="entry name" value="LONG-CHAIN-FATTY-ACID--COA LIGASE"/>
    <property type="match status" value="1"/>
</dbReference>
<feature type="domain" description="AMP-dependent synthetase/ligase" evidence="3">
    <location>
        <begin position="48"/>
        <end position="338"/>
    </location>
</feature>
<dbReference type="SUPFAM" id="SSF56801">
    <property type="entry name" value="Acetyl-CoA synthetase-like"/>
    <property type="match status" value="1"/>
</dbReference>
<dbReference type="Proteomes" id="UP000198953">
    <property type="component" value="Unassembled WGS sequence"/>
</dbReference>
<dbReference type="AlphaFoldDB" id="A0A1H8CCW8"/>
<sequence length="474" mass="50011">MKKGTSPMSATDHGPPLDPTRVAGFLARSADLDGSTSQEGIDGTLDDLAKLKLEPGDAVIVALSNSMRTVCTYLATLLLGLVPIAVSPRTPPARIRRLADTLGARALLAARPDPYRYGTTGSRPVGGAEAVLLGGTPTGGQAGDVPPYRAGQVLMSTSGTSGALSACLHRADALLRNARRHAAAVRMTADDVVLVNLPLYYSYAMVAQVLAAYVTGARIVVTGPPFTPAGYTSAIAAHGITHSSITPELARRLLAHGDLPQRAPRVMTVGGDQIHPAQVARLLAARPDGELYLTYGLTEAGPRVLTLAAHAEPAHRHASAGLPLPGVRTSLRPETGELLVESDTVLERKIGGPAPERTLIAPGRIATGDVFAIDEDGYHYFRGRRSDFAIVRGEKVHLGGLRQTVNAIPGVVRCTPRLAQDPAGESVLELEITVTDPRPDTEARLRSELDSLLMPAERPRAIRIAAADPEDFHK</sequence>
<evidence type="ECO:0000256" key="2">
    <source>
        <dbReference type="SAM" id="MobiDB-lite"/>
    </source>
</evidence>
<accession>A0A1H8CCW8</accession>
<name>A0A1H8CCW8_9ACTN</name>
<dbReference type="Pfam" id="PF00501">
    <property type="entry name" value="AMP-binding"/>
    <property type="match status" value="1"/>
</dbReference>
<keyword evidence="1 4" id="KW-0436">Ligase</keyword>
<dbReference type="Gene3D" id="3.40.50.12780">
    <property type="entry name" value="N-terminal domain of ligase-like"/>
    <property type="match status" value="1"/>
</dbReference>
<feature type="region of interest" description="Disordered" evidence="2">
    <location>
        <begin position="1"/>
        <end position="20"/>
    </location>
</feature>
<evidence type="ECO:0000313" key="4">
    <source>
        <dbReference type="EMBL" id="SEM92850.1"/>
    </source>
</evidence>
<evidence type="ECO:0000313" key="5">
    <source>
        <dbReference type="Proteomes" id="UP000198953"/>
    </source>
</evidence>
<dbReference type="GO" id="GO:0016874">
    <property type="term" value="F:ligase activity"/>
    <property type="evidence" value="ECO:0007669"/>
    <property type="project" value="UniProtKB-KW"/>
</dbReference>
<dbReference type="EMBL" id="FOBF01000019">
    <property type="protein sequence ID" value="SEM92850.1"/>
    <property type="molecule type" value="Genomic_DNA"/>
</dbReference>
<evidence type="ECO:0000259" key="3">
    <source>
        <dbReference type="Pfam" id="PF00501"/>
    </source>
</evidence>
<dbReference type="PANTHER" id="PTHR43767">
    <property type="entry name" value="LONG-CHAIN-FATTY-ACID--COA LIGASE"/>
    <property type="match status" value="1"/>
</dbReference>
<keyword evidence="5" id="KW-1185">Reference proteome</keyword>
<gene>
    <name evidence="4" type="ORF">SAMN05660976_06357</name>
</gene>
<protein>
    <submittedName>
        <fullName evidence="4">Acyl-CoA synthetase (AMP-forming)/AMP-acid ligase II</fullName>
    </submittedName>
</protein>
<dbReference type="InterPro" id="IPR050237">
    <property type="entry name" value="ATP-dep_AMP-bd_enzyme"/>
</dbReference>
<proteinExistence type="predicted"/>
<dbReference type="STRING" id="46177.SAMN05660976_06357"/>
<organism evidence="4 5">
    <name type="scientific">Nonomuraea pusilla</name>
    <dbReference type="NCBI Taxonomy" id="46177"/>
    <lineage>
        <taxon>Bacteria</taxon>
        <taxon>Bacillati</taxon>
        <taxon>Actinomycetota</taxon>
        <taxon>Actinomycetes</taxon>
        <taxon>Streptosporangiales</taxon>
        <taxon>Streptosporangiaceae</taxon>
        <taxon>Nonomuraea</taxon>
    </lineage>
</organism>
<reference evidence="4 5" key="1">
    <citation type="submission" date="2016-10" db="EMBL/GenBank/DDBJ databases">
        <authorList>
            <person name="de Groot N.N."/>
        </authorList>
    </citation>
    <scope>NUCLEOTIDE SEQUENCE [LARGE SCALE GENOMIC DNA]</scope>
    <source>
        <strain evidence="4 5">DSM 43357</strain>
    </source>
</reference>
<dbReference type="InterPro" id="IPR042099">
    <property type="entry name" value="ANL_N_sf"/>
</dbReference>